<keyword evidence="3" id="KW-1185">Reference proteome</keyword>
<gene>
    <name evidence="2" type="ORF">IV500_00175</name>
</gene>
<evidence type="ECO:0000313" key="2">
    <source>
        <dbReference type="EMBL" id="MBG0737858.1"/>
    </source>
</evidence>
<dbReference type="CDD" id="cd00293">
    <property type="entry name" value="USP-like"/>
    <property type="match status" value="1"/>
</dbReference>
<dbReference type="EMBL" id="JADNYM010000001">
    <property type="protein sequence ID" value="MBG0737858.1"/>
    <property type="molecule type" value="Genomic_DNA"/>
</dbReference>
<sequence length="191" mass="20144">MTGDQKKTGEVVVVGVSPTSGSRAALEWGADEARQRSAELFAVSAWRVPRPPMAAGTRPPLITAVPDADFTAAEEKLREHVRAVLGDEASITCRLIHGTALNVLLSVSKQATLLVLDAPQRTDFSQSPLLAHRLVYQAQCPVVIMPPDVADQADTPLVRGSKRFGMNVAKSAATAGRPGLHLPPGSGAEPI</sequence>
<protein>
    <submittedName>
        <fullName evidence="2">Universal stress protein</fullName>
    </submittedName>
</protein>
<evidence type="ECO:0000313" key="3">
    <source>
        <dbReference type="Proteomes" id="UP000655366"/>
    </source>
</evidence>
<dbReference type="InterPro" id="IPR006016">
    <property type="entry name" value="UspA"/>
</dbReference>
<name>A0A931CQR4_9MICC</name>
<dbReference type="SUPFAM" id="SSF52402">
    <property type="entry name" value="Adenine nucleotide alpha hydrolases-like"/>
    <property type="match status" value="1"/>
</dbReference>
<comment type="caution">
    <text evidence="2">The sequence shown here is derived from an EMBL/GenBank/DDBJ whole genome shotgun (WGS) entry which is preliminary data.</text>
</comment>
<organism evidence="2 3">
    <name type="scientific">Arthrobacter terrae</name>
    <dbReference type="NCBI Taxonomy" id="2935737"/>
    <lineage>
        <taxon>Bacteria</taxon>
        <taxon>Bacillati</taxon>
        <taxon>Actinomycetota</taxon>
        <taxon>Actinomycetes</taxon>
        <taxon>Micrococcales</taxon>
        <taxon>Micrococcaceae</taxon>
        <taxon>Arthrobacter</taxon>
    </lineage>
</organism>
<proteinExistence type="predicted"/>
<dbReference type="AlphaFoldDB" id="A0A931CQR4"/>
<dbReference type="RefSeq" id="WP_196394814.1">
    <property type="nucleotide sequence ID" value="NZ_JADNYM010000001.1"/>
</dbReference>
<accession>A0A931CQR4</accession>
<feature type="domain" description="UspA" evidence="1">
    <location>
        <begin position="12"/>
        <end position="145"/>
    </location>
</feature>
<evidence type="ECO:0000259" key="1">
    <source>
        <dbReference type="Pfam" id="PF00582"/>
    </source>
</evidence>
<reference evidence="2 3" key="1">
    <citation type="submission" date="2020-11" db="EMBL/GenBank/DDBJ databases">
        <title>Arthrobacter antarcticus sp. nov., isolated from Antarctic Soil.</title>
        <authorList>
            <person name="Li J."/>
        </authorList>
    </citation>
    <scope>NUCLEOTIDE SEQUENCE [LARGE SCALE GENOMIC DNA]</scope>
    <source>
        <strain evidence="2 3">Z1-20</strain>
    </source>
</reference>
<dbReference type="Pfam" id="PF00582">
    <property type="entry name" value="Usp"/>
    <property type="match status" value="1"/>
</dbReference>
<dbReference type="InterPro" id="IPR014729">
    <property type="entry name" value="Rossmann-like_a/b/a_fold"/>
</dbReference>
<dbReference type="Gene3D" id="3.40.50.620">
    <property type="entry name" value="HUPs"/>
    <property type="match status" value="1"/>
</dbReference>
<dbReference type="Proteomes" id="UP000655366">
    <property type="component" value="Unassembled WGS sequence"/>
</dbReference>